<reference evidence="2" key="2">
    <citation type="journal article" date="2024" name="Plant">
        <title>Genomic evolution and insights into agronomic trait innovations of Sesamum species.</title>
        <authorList>
            <person name="Miao H."/>
            <person name="Wang L."/>
            <person name="Qu L."/>
            <person name="Liu H."/>
            <person name="Sun Y."/>
            <person name="Le M."/>
            <person name="Wang Q."/>
            <person name="Wei S."/>
            <person name="Zheng Y."/>
            <person name="Lin W."/>
            <person name="Duan Y."/>
            <person name="Cao H."/>
            <person name="Xiong S."/>
            <person name="Wang X."/>
            <person name="Wei L."/>
            <person name="Li C."/>
            <person name="Ma Q."/>
            <person name="Ju M."/>
            <person name="Zhao R."/>
            <person name="Li G."/>
            <person name="Mu C."/>
            <person name="Tian Q."/>
            <person name="Mei H."/>
            <person name="Zhang T."/>
            <person name="Gao T."/>
            <person name="Zhang H."/>
        </authorList>
    </citation>
    <scope>NUCLEOTIDE SEQUENCE</scope>
    <source>
        <strain evidence="2">G01</strain>
    </source>
</reference>
<gene>
    <name evidence="2" type="ORF">Sangu_1314900</name>
</gene>
<dbReference type="AlphaFoldDB" id="A0AAW2NMY8"/>
<keyword evidence="1" id="KW-1133">Transmembrane helix</keyword>
<keyword evidence="1" id="KW-0472">Membrane</keyword>
<comment type="caution">
    <text evidence="2">The sequence shown here is derived from an EMBL/GenBank/DDBJ whole genome shotgun (WGS) entry which is preliminary data.</text>
</comment>
<dbReference type="PANTHER" id="PTHR10775:SF185">
    <property type="entry name" value="OS08G0208400 PROTEIN"/>
    <property type="match status" value="1"/>
</dbReference>
<proteinExistence type="predicted"/>
<evidence type="ECO:0000256" key="1">
    <source>
        <dbReference type="SAM" id="Phobius"/>
    </source>
</evidence>
<dbReference type="EMBL" id="JACGWK010000007">
    <property type="protein sequence ID" value="KAL0344275.1"/>
    <property type="molecule type" value="Genomic_DNA"/>
</dbReference>
<protein>
    <submittedName>
        <fullName evidence="2">Uncharacterized protein</fullName>
    </submittedName>
</protein>
<dbReference type="PANTHER" id="PTHR10775">
    <property type="entry name" value="OS08G0208400 PROTEIN"/>
    <property type="match status" value="1"/>
</dbReference>
<feature type="transmembrane region" description="Helical" evidence="1">
    <location>
        <begin position="38"/>
        <end position="58"/>
    </location>
</feature>
<evidence type="ECO:0000313" key="2">
    <source>
        <dbReference type="EMBL" id="KAL0344275.1"/>
    </source>
</evidence>
<organism evidence="2">
    <name type="scientific">Sesamum angustifolium</name>
    <dbReference type="NCBI Taxonomy" id="2727405"/>
    <lineage>
        <taxon>Eukaryota</taxon>
        <taxon>Viridiplantae</taxon>
        <taxon>Streptophyta</taxon>
        <taxon>Embryophyta</taxon>
        <taxon>Tracheophyta</taxon>
        <taxon>Spermatophyta</taxon>
        <taxon>Magnoliopsida</taxon>
        <taxon>eudicotyledons</taxon>
        <taxon>Gunneridae</taxon>
        <taxon>Pentapetalae</taxon>
        <taxon>asterids</taxon>
        <taxon>lamiids</taxon>
        <taxon>Lamiales</taxon>
        <taxon>Pedaliaceae</taxon>
        <taxon>Sesamum</taxon>
    </lineage>
</organism>
<accession>A0AAW2NMY8</accession>
<sequence length="194" mass="21662">MAKIFMQDYFEAPSVPQVLEESTLAGHVKVSLMMVRGLALWMSVLVHTFTAAVARTIMMSQVGKPFFECSACCRPTLWNGCNQSQLGVFAELVDIKADGHISEPIYDRMSQWADRILPFDHTLPGGYYSTKKLVKDLGLPVEKIHPGKNDCMLYWKDDVDLEYCNSVGTVGANLLEGETHTGRSPRILSLDTCR</sequence>
<reference evidence="2" key="1">
    <citation type="submission" date="2020-06" db="EMBL/GenBank/DDBJ databases">
        <authorList>
            <person name="Li T."/>
            <person name="Hu X."/>
            <person name="Zhang T."/>
            <person name="Song X."/>
            <person name="Zhang H."/>
            <person name="Dai N."/>
            <person name="Sheng W."/>
            <person name="Hou X."/>
            <person name="Wei L."/>
        </authorList>
    </citation>
    <scope>NUCLEOTIDE SEQUENCE</scope>
    <source>
        <strain evidence="2">G01</strain>
        <tissue evidence="2">Leaf</tissue>
    </source>
</reference>
<keyword evidence="1" id="KW-0812">Transmembrane</keyword>
<name>A0AAW2NMY8_9LAMI</name>